<feature type="compositionally biased region" description="Polar residues" evidence="1">
    <location>
        <begin position="1"/>
        <end position="28"/>
    </location>
</feature>
<reference evidence="2 3" key="1">
    <citation type="submission" date="2024-06" db="EMBL/GenBank/DDBJ databases">
        <authorList>
            <person name="Kraege A."/>
            <person name="Thomma B."/>
        </authorList>
    </citation>
    <scope>NUCLEOTIDE SEQUENCE [LARGE SCALE GENOMIC DNA]</scope>
</reference>
<accession>A0ABP1FSY5</accession>
<feature type="region of interest" description="Disordered" evidence="1">
    <location>
        <begin position="1"/>
        <end position="35"/>
    </location>
</feature>
<evidence type="ECO:0000256" key="1">
    <source>
        <dbReference type="SAM" id="MobiDB-lite"/>
    </source>
</evidence>
<evidence type="ECO:0000313" key="3">
    <source>
        <dbReference type="Proteomes" id="UP001497392"/>
    </source>
</evidence>
<protein>
    <submittedName>
        <fullName evidence="2">G5484 protein</fullName>
    </submittedName>
</protein>
<gene>
    <name evidence="2" type="primary">g5484</name>
    <name evidence="2" type="ORF">VP750_LOCUS4688</name>
</gene>
<proteinExistence type="predicted"/>
<dbReference type="Proteomes" id="UP001497392">
    <property type="component" value="Unassembled WGS sequence"/>
</dbReference>
<evidence type="ECO:0000313" key="2">
    <source>
        <dbReference type="EMBL" id="CAL5223029.1"/>
    </source>
</evidence>
<sequence length="183" mass="20273">MEENGESSALKNMSSLHPDTWGDVQSYTEPGKLKMDGQFPGPVSGALPDFCWDERDEHAQADRYIPYLKAVIKVESRSLDWVDAANEYPQLLSYYKLESSGPTSDGTIDVLVASRAAIRACQPEKGAHLLFDVSTNLCKEWCALWMDDDNIYEHAFASKVQAVGFLNSLMSGQCESLLLVKAS</sequence>
<keyword evidence="3" id="KW-1185">Reference proteome</keyword>
<name>A0ABP1FSY5_9CHLO</name>
<organism evidence="2 3">
    <name type="scientific">Coccomyxa viridis</name>
    <dbReference type="NCBI Taxonomy" id="1274662"/>
    <lineage>
        <taxon>Eukaryota</taxon>
        <taxon>Viridiplantae</taxon>
        <taxon>Chlorophyta</taxon>
        <taxon>core chlorophytes</taxon>
        <taxon>Trebouxiophyceae</taxon>
        <taxon>Trebouxiophyceae incertae sedis</taxon>
        <taxon>Coccomyxaceae</taxon>
        <taxon>Coccomyxa</taxon>
    </lineage>
</organism>
<comment type="caution">
    <text evidence="2">The sequence shown here is derived from an EMBL/GenBank/DDBJ whole genome shotgun (WGS) entry which is preliminary data.</text>
</comment>
<dbReference type="EMBL" id="CAXHTA020000008">
    <property type="protein sequence ID" value="CAL5223029.1"/>
    <property type="molecule type" value="Genomic_DNA"/>
</dbReference>